<feature type="transmembrane region" description="Helical" evidence="8">
    <location>
        <begin position="181"/>
        <end position="204"/>
    </location>
</feature>
<keyword evidence="6" id="KW-0813">Transport</keyword>
<dbReference type="PANTHER" id="PTHR11654">
    <property type="entry name" value="OLIGOPEPTIDE TRANSPORTER-RELATED"/>
    <property type="match status" value="1"/>
</dbReference>
<evidence type="ECO:0000256" key="5">
    <source>
        <dbReference type="ARBA" id="ARBA00023136"/>
    </source>
</evidence>
<feature type="region of interest" description="Disordered" evidence="7">
    <location>
        <begin position="471"/>
        <end position="490"/>
    </location>
</feature>
<gene>
    <name evidence="9" type="ORF">M6B38_244200</name>
    <name evidence="10" type="ORF">M6B38_370765</name>
</gene>
<dbReference type="InterPro" id="IPR036259">
    <property type="entry name" value="MFS_trans_sf"/>
</dbReference>
<dbReference type="SUPFAM" id="SSF103473">
    <property type="entry name" value="MFS general substrate transporter"/>
    <property type="match status" value="1"/>
</dbReference>
<dbReference type="EMBL" id="JANAVB010044311">
    <property type="protein sequence ID" value="KAJ6791553.1"/>
    <property type="molecule type" value="Genomic_DNA"/>
</dbReference>
<reference evidence="9" key="1">
    <citation type="journal article" date="2023" name="GigaByte">
        <title>Genome assembly of the bearded iris, Iris pallida Lam.</title>
        <authorList>
            <person name="Bruccoleri R.E."/>
            <person name="Oakeley E.J."/>
            <person name="Faust A.M.E."/>
            <person name="Altorfer M."/>
            <person name="Dessus-Babus S."/>
            <person name="Burckhardt D."/>
            <person name="Oertli M."/>
            <person name="Naumann U."/>
            <person name="Petersen F."/>
            <person name="Wong J."/>
        </authorList>
    </citation>
    <scope>NUCLEOTIDE SEQUENCE</scope>
    <source>
        <strain evidence="9">GSM-AAB239-AS_SAM_17_03QT</strain>
    </source>
</reference>
<dbReference type="PROSITE" id="PS01023">
    <property type="entry name" value="PTR2_2"/>
    <property type="match status" value="1"/>
</dbReference>
<accession>A0AAX6DID1</accession>
<evidence type="ECO:0000256" key="1">
    <source>
        <dbReference type="ARBA" id="ARBA00004141"/>
    </source>
</evidence>
<sequence>MEEFEDKYTKDGTTDIHGNPAVKRNTGRWRACPYILANECCERLAYYGMSTNLINYFEDFLHQGNTKAANNVTNWSGTCYVMPLFGAFVADAYLGRYRTIAIFMIIYIIGLTLLTMTATVRGLKPSCYDAVCEPTSAQTASVFIALYLIALGTGGIKPCVSSFGADQFDDSDESEKKSKGSFFNWFYFSINIGALVASSVLVWIQTNVGWGWGFGIPAVAMAVAVVSFFLGTPLYRHQRSGGSPLTRIAQVVVASVRKYRVKVPADKSLLYEVSEETSAIKGSRKLEHTDQLKFLDKAAVEREEDKIKEGIPSPWKLCTVTQVEELKSIVRLLPVWASGIVLSTVYSQMGTMFVLQGNTMDPHMGPHFKVSAASLSMLDTISVILMVPIYDRVIVPVAHKYTGRRQGFTPLTRMGIGFVVAVFSMLAAGLVEIARLRIVARDDLYDSEGYLPMSIFWQARACRSTSSWASRRCSRSSGSWSSSTTRRRTR</sequence>
<evidence type="ECO:0000256" key="4">
    <source>
        <dbReference type="ARBA" id="ARBA00022989"/>
    </source>
</evidence>
<comment type="caution">
    <text evidence="9">The sequence shown here is derived from an EMBL/GenBank/DDBJ whole genome shotgun (WGS) entry which is preliminary data.</text>
</comment>
<evidence type="ECO:0000313" key="10">
    <source>
        <dbReference type="EMBL" id="KAJ6826790.1"/>
    </source>
</evidence>
<dbReference type="Proteomes" id="UP001140949">
    <property type="component" value="Unassembled WGS sequence"/>
</dbReference>
<feature type="transmembrane region" description="Helical" evidence="8">
    <location>
        <begin position="335"/>
        <end position="355"/>
    </location>
</feature>
<feature type="compositionally biased region" description="Low complexity" evidence="7">
    <location>
        <begin position="471"/>
        <end position="484"/>
    </location>
</feature>
<feature type="transmembrane region" description="Helical" evidence="8">
    <location>
        <begin position="140"/>
        <end position="160"/>
    </location>
</feature>
<dbReference type="InterPro" id="IPR000109">
    <property type="entry name" value="POT_fam"/>
</dbReference>
<dbReference type="AlphaFoldDB" id="A0AAX6DID1"/>
<evidence type="ECO:0000313" key="11">
    <source>
        <dbReference type="Proteomes" id="UP001140949"/>
    </source>
</evidence>
<feature type="transmembrane region" description="Helical" evidence="8">
    <location>
        <begin position="411"/>
        <end position="431"/>
    </location>
</feature>
<dbReference type="Pfam" id="PF00854">
    <property type="entry name" value="PTR2"/>
    <property type="match status" value="1"/>
</dbReference>
<evidence type="ECO:0000256" key="8">
    <source>
        <dbReference type="SAM" id="Phobius"/>
    </source>
</evidence>
<keyword evidence="3 6" id="KW-0812">Transmembrane</keyword>
<feature type="transmembrane region" description="Helical" evidence="8">
    <location>
        <begin position="210"/>
        <end position="230"/>
    </location>
</feature>
<comment type="similarity">
    <text evidence="2 6">Belongs to the major facilitator superfamily. Proton-dependent oligopeptide transporter (POT/PTR) (TC 2.A.17) family.</text>
</comment>
<dbReference type="GO" id="GO:0016020">
    <property type="term" value="C:membrane"/>
    <property type="evidence" value="ECO:0007669"/>
    <property type="project" value="UniProtKB-SubCell"/>
</dbReference>
<evidence type="ECO:0000256" key="7">
    <source>
        <dbReference type="SAM" id="MobiDB-lite"/>
    </source>
</evidence>
<feature type="transmembrane region" description="Helical" evidence="8">
    <location>
        <begin position="101"/>
        <end position="120"/>
    </location>
</feature>
<dbReference type="GO" id="GO:0006857">
    <property type="term" value="P:oligopeptide transport"/>
    <property type="evidence" value="ECO:0007669"/>
    <property type="project" value="InterPro"/>
</dbReference>
<dbReference type="EMBL" id="JANAVB010020600">
    <property type="protein sequence ID" value="KAJ6826790.1"/>
    <property type="molecule type" value="Genomic_DNA"/>
</dbReference>
<comment type="subcellular location">
    <subcellularLocation>
        <location evidence="1 6">Membrane</location>
        <topology evidence="1 6">Multi-pass membrane protein</topology>
    </subcellularLocation>
</comment>
<organism evidence="9 11">
    <name type="scientific">Iris pallida</name>
    <name type="common">Sweet iris</name>
    <dbReference type="NCBI Taxonomy" id="29817"/>
    <lineage>
        <taxon>Eukaryota</taxon>
        <taxon>Viridiplantae</taxon>
        <taxon>Streptophyta</taxon>
        <taxon>Embryophyta</taxon>
        <taxon>Tracheophyta</taxon>
        <taxon>Spermatophyta</taxon>
        <taxon>Magnoliopsida</taxon>
        <taxon>Liliopsida</taxon>
        <taxon>Asparagales</taxon>
        <taxon>Iridaceae</taxon>
        <taxon>Iridoideae</taxon>
        <taxon>Irideae</taxon>
        <taxon>Iris</taxon>
    </lineage>
</organism>
<evidence type="ECO:0000256" key="6">
    <source>
        <dbReference type="RuleBase" id="RU003755"/>
    </source>
</evidence>
<dbReference type="Gene3D" id="1.20.1250.20">
    <property type="entry name" value="MFS general substrate transporter like domains"/>
    <property type="match status" value="1"/>
</dbReference>
<keyword evidence="5 8" id="KW-0472">Membrane</keyword>
<reference evidence="9" key="2">
    <citation type="submission" date="2023-04" db="EMBL/GenBank/DDBJ databases">
        <authorList>
            <person name="Bruccoleri R.E."/>
            <person name="Oakeley E.J."/>
            <person name="Faust A.-M."/>
            <person name="Dessus-Babus S."/>
            <person name="Altorfer M."/>
            <person name="Burckhardt D."/>
            <person name="Oertli M."/>
            <person name="Naumann U."/>
            <person name="Petersen F."/>
            <person name="Wong J."/>
        </authorList>
    </citation>
    <scope>NUCLEOTIDE SEQUENCE</scope>
    <source>
        <strain evidence="9">GSM-AAB239-AS_SAM_17_03QT</strain>
        <tissue evidence="9">Leaf</tissue>
    </source>
</reference>
<protein>
    <submittedName>
        <fullName evidence="9">Protein NRT1/ PTR FAMILY 8.1-like</fullName>
    </submittedName>
</protein>
<evidence type="ECO:0000256" key="3">
    <source>
        <dbReference type="ARBA" id="ARBA00022692"/>
    </source>
</evidence>
<name>A0AAX6DID1_IRIPA</name>
<dbReference type="InterPro" id="IPR018456">
    <property type="entry name" value="PTR2_symporter_CS"/>
</dbReference>
<evidence type="ECO:0000313" key="9">
    <source>
        <dbReference type="EMBL" id="KAJ6791553.1"/>
    </source>
</evidence>
<keyword evidence="11" id="KW-1185">Reference proteome</keyword>
<proteinExistence type="inferred from homology"/>
<evidence type="ECO:0000256" key="2">
    <source>
        <dbReference type="ARBA" id="ARBA00005982"/>
    </source>
</evidence>
<dbReference type="GO" id="GO:0022857">
    <property type="term" value="F:transmembrane transporter activity"/>
    <property type="evidence" value="ECO:0007669"/>
    <property type="project" value="InterPro"/>
</dbReference>
<keyword evidence="4 8" id="KW-1133">Transmembrane helix</keyword>